<dbReference type="RefSeq" id="XP_036625726.1">
    <property type="nucleotide sequence ID" value="XM_036772080.1"/>
</dbReference>
<gene>
    <name evidence="2" type="ORF">PC9H_002442</name>
</gene>
<organism evidence="2 3">
    <name type="scientific">Pleurotus ostreatus</name>
    <name type="common">Oyster mushroom</name>
    <name type="synonym">White-rot fungus</name>
    <dbReference type="NCBI Taxonomy" id="5322"/>
    <lineage>
        <taxon>Eukaryota</taxon>
        <taxon>Fungi</taxon>
        <taxon>Dikarya</taxon>
        <taxon>Basidiomycota</taxon>
        <taxon>Agaricomycotina</taxon>
        <taxon>Agaricomycetes</taxon>
        <taxon>Agaricomycetidae</taxon>
        <taxon>Agaricales</taxon>
        <taxon>Pleurotineae</taxon>
        <taxon>Pleurotaceae</taxon>
        <taxon>Pleurotus</taxon>
    </lineage>
</organism>
<evidence type="ECO:0000256" key="1">
    <source>
        <dbReference type="SAM" id="MobiDB-lite"/>
    </source>
</evidence>
<feature type="region of interest" description="Disordered" evidence="1">
    <location>
        <begin position="45"/>
        <end position="72"/>
    </location>
</feature>
<keyword evidence="3" id="KW-1185">Reference proteome</keyword>
<proteinExistence type="predicted"/>
<reference evidence="2" key="1">
    <citation type="submission" date="2019-07" db="EMBL/GenBank/DDBJ databases">
        <authorList>
            <person name="Palmer J.M."/>
        </authorList>
    </citation>
    <scope>NUCLEOTIDE SEQUENCE</scope>
    <source>
        <strain evidence="2">PC9</strain>
    </source>
</reference>
<dbReference type="GeneID" id="59372283"/>
<feature type="compositionally biased region" description="Polar residues" evidence="1">
    <location>
        <begin position="46"/>
        <end position="63"/>
    </location>
</feature>
<accession>A0A8H6ZIZ6</accession>
<evidence type="ECO:0000313" key="2">
    <source>
        <dbReference type="EMBL" id="KAF7416179.1"/>
    </source>
</evidence>
<dbReference type="VEuPathDB" id="FungiDB:PC9H_002442"/>
<comment type="caution">
    <text evidence="2">The sequence shown here is derived from an EMBL/GenBank/DDBJ whole genome shotgun (WGS) entry which is preliminary data.</text>
</comment>
<evidence type="ECO:0000313" key="3">
    <source>
        <dbReference type="Proteomes" id="UP000623687"/>
    </source>
</evidence>
<dbReference type="Proteomes" id="UP000623687">
    <property type="component" value="Unassembled WGS sequence"/>
</dbReference>
<name>A0A8H6ZIZ6_PLEOS</name>
<protein>
    <submittedName>
        <fullName evidence="2">Uncharacterized protein</fullName>
    </submittedName>
</protein>
<dbReference type="EMBL" id="JACETU010000011">
    <property type="protein sequence ID" value="KAF7416179.1"/>
    <property type="molecule type" value="Genomic_DNA"/>
</dbReference>
<sequence length="139" mass="15226">MARGEIYEKKEPKDAMGPVSFTLKGSYTSQALAILYHQMVKKKAASSGSKPTSAPSNTPQAPSDEQPKKSMARELLQKAFDGLSAFRNLTSRLVLSTEEKVVVENIEMFILTQKLAADKASTGDDLLNLESYLTLLTIE</sequence>
<dbReference type="AlphaFoldDB" id="A0A8H6ZIZ6"/>